<dbReference type="Proteomes" id="UP001062901">
    <property type="component" value="Unassembled WGS sequence"/>
</dbReference>
<sequence>MLGVCAPFSSYADEFYQPPHWEEMFDPVWKVIRHTHDTQGLIRQVGACYHDELAHIDQQTPSSQKDYLLHRRQAIMSSLMLKSCYMEDLYLEYQLNYIAERDPTSKGPYDVNIRYEEGSPFRDRLVLYRSLLFPSFKEQKFIVKAIRIASPPHYPSPSF</sequence>
<evidence type="ECO:0000313" key="2">
    <source>
        <dbReference type="Proteomes" id="UP001062901"/>
    </source>
</evidence>
<reference evidence="1" key="1">
    <citation type="submission" date="2013-04" db="EMBL/GenBank/DDBJ databases">
        <title>The genome sequencing project of 58 acetic acid bacteria.</title>
        <authorList>
            <person name="Okamoto-Kainuma A."/>
            <person name="Ishikawa M."/>
            <person name="Umino S."/>
            <person name="Koizumi Y."/>
            <person name="Shiwa Y."/>
            <person name="Yoshikawa H."/>
            <person name="Matsutani M."/>
            <person name="Matsushita K."/>
        </authorList>
    </citation>
    <scope>NUCLEOTIDE SEQUENCE</scope>
    <source>
        <strain evidence="1">DSM 15669</strain>
    </source>
</reference>
<evidence type="ECO:0000313" key="1">
    <source>
        <dbReference type="EMBL" id="GBQ08779.1"/>
    </source>
</evidence>
<protein>
    <submittedName>
        <fullName evidence="1">Uncharacterized protein</fullName>
    </submittedName>
</protein>
<proteinExistence type="predicted"/>
<keyword evidence="2" id="KW-1185">Reference proteome</keyword>
<comment type="caution">
    <text evidence="1">The sequence shown here is derived from an EMBL/GenBank/DDBJ whole genome shotgun (WGS) entry which is preliminary data.</text>
</comment>
<dbReference type="EMBL" id="BAQD01000141">
    <property type="protein sequence ID" value="GBQ08779.1"/>
    <property type="molecule type" value="Genomic_DNA"/>
</dbReference>
<gene>
    <name evidence="1" type="ORF">AA15669_1904</name>
</gene>
<organism evidence="1 2">
    <name type="scientific">Saccharibacter floricola DSM 15669</name>
    <dbReference type="NCBI Taxonomy" id="1123227"/>
    <lineage>
        <taxon>Bacteria</taxon>
        <taxon>Pseudomonadati</taxon>
        <taxon>Pseudomonadota</taxon>
        <taxon>Alphaproteobacteria</taxon>
        <taxon>Acetobacterales</taxon>
        <taxon>Acetobacteraceae</taxon>
        <taxon>Saccharibacter</taxon>
    </lineage>
</organism>
<accession>A0ABQ0P1B9</accession>
<name>A0ABQ0P1B9_9PROT</name>